<reference evidence="3 4" key="1">
    <citation type="journal article" date="2024" name="Plant J.">
        <title>Genome sequences and population genomics reveal climatic adaptation and genomic divergence between two closely related sweetgum species.</title>
        <authorList>
            <person name="Xu W.Q."/>
            <person name="Ren C.Q."/>
            <person name="Zhang X.Y."/>
            <person name="Comes H.P."/>
            <person name="Liu X.H."/>
            <person name="Li Y.G."/>
            <person name="Kettle C.J."/>
            <person name="Jalonen R."/>
            <person name="Gaisberger H."/>
            <person name="Ma Y.Z."/>
            <person name="Qiu Y.X."/>
        </authorList>
    </citation>
    <scope>NUCLEOTIDE SEQUENCE [LARGE SCALE GENOMIC DNA]</scope>
    <source>
        <strain evidence="3">Hangzhou</strain>
    </source>
</reference>
<keyword evidence="2" id="KW-1133">Transmembrane helix</keyword>
<evidence type="ECO:0000256" key="2">
    <source>
        <dbReference type="SAM" id="Phobius"/>
    </source>
</evidence>
<sequence>MALEISVADMLVRVALFVLVQALVYLILSKSSNVFSKNKRLDSFKPARSVSVRRILASLSDFPPGGEASPSRMGSPSPTQEYRKTNDQKCN</sequence>
<name>A0AAP0RCJ5_LIQFO</name>
<dbReference type="Proteomes" id="UP001415857">
    <property type="component" value="Unassembled WGS sequence"/>
</dbReference>
<comment type="caution">
    <text evidence="3">The sequence shown here is derived from an EMBL/GenBank/DDBJ whole genome shotgun (WGS) entry which is preliminary data.</text>
</comment>
<dbReference type="PANTHER" id="PTHR34268">
    <property type="entry name" value="OS01G0321850 PROTEIN"/>
    <property type="match status" value="1"/>
</dbReference>
<dbReference type="AlphaFoldDB" id="A0AAP0RCJ5"/>
<proteinExistence type="predicted"/>
<accession>A0AAP0RCJ5</accession>
<keyword evidence="2" id="KW-0472">Membrane</keyword>
<evidence type="ECO:0000256" key="1">
    <source>
        <dbReference type="SAM" id="MobiDB-lite"/>
    </source>
</evidence>
<keyword evidence="2" id="KW-0812">Transmembrane</keyword>
<organism evidence="3 4">
    <name type="scientific">Liquidambar formosana</name>
    <name type="common">Formosan gum</name>
    <dbReference type="NCBI Taxonomy" id="63359"/>
    <lineage>
        <taxon>Eukaryota</taxon>
        <taxon>Viridiplantae</taxon>
        <taxon>Streptophyta</taxon>
        <taxon>Embryophyta</taxon>
        <taxon>Tracheophyta</taxon>
        <taxon>Spermatophyta</taxon>
        <taxon>Magnoliopsida</taxon>
        <taxon>eudicotyledons</taxon>
        <taxon>Gunneridae</taxon>
        <taxon>Pentapetalae</taxon>
        <taxon>Saxifragales</taxon>
        <taxon>Altingiaceae</taxon>
        <taxon>Liquidambar</taxon>
    </lineage>
</organism>
<dbReference type="PANTHER" id="PTHR34268:SF8">
    <property type="entry name" value="FAE DOMAIN-CONTAINING PROTEIN"/>
    <property type="match status" value="1"/>
</dbReference>
<feature type="region of interest" description="Disordered" evidence="1">
    <location>
        <begin position="61"/>
        <end position="91"/>
    </location>
</feature>
<evidence type="ECO:0000313" key="3">
    <source>
        <dbReference type="EMBL" id="KAK9274153.1"/>
    </source>
</evidence>
<evidence type="ECO:0000313" key="4">
    <source>
        <dbReference type="Proteomes" id="UP001415857"/>
    </source>
</evidence>
<keyword evidence="4" id="KW-1185">Reference proteome</keyword>
<dbReference type="EMBL" id="JBBPBK010000012">
    <property type="protein sequence ID" value="KAK9274153.1"/>
    <property type="molecule type" value="Genomic_DNA"/>
</dbReference>
<feature type="compositionally biased region" description="Basic and acidic residues" evidence="1">
    <location>
        <begin position="81"/>
        <end position="91"/>
    </location>
</feature>
<gene>
    <name evidence="3" type="ORF">L1049_018967</name>
</gene>
<protein>
    <submittedName>
        <fullName evidence="3">Uncharacterized protein</fullName>
    </submittedName>
</protein>
<feature type="transmembrane region" description="Helical" evidence="2">
    <location>
        <begin position="6"/>
        <end position="28"/>
    </location>
</feature>